<dbReference type="PROSITE" id="PS51051">
    <property type="entry name" value="DSL"/>
    <property type="match status" value="1"/>
</dbReference>
<keyword evidence="12" id="KW-1185">Reference proteome</keyword>
<dbReference type="GO" id="GO:0007154">
    <property type="term" value="P:cell communication"/>
    <property type="evidence" value="ECO:0007669"/>
    <property type="project" value="InterPro"/>
</dbReference>
<dbReference type="PANTHER" id="PTHR40446:SF2">
    <property type="entry name" value="N-ACETYLGLUCOSAMINE-1-PHOSPHODIESTER ALPHA-N-ACETYLGLUCOSAMINIDASE"/>
    <property type="match status" value="1"/>
</dbReference>
<keyword evidence="2 6" id="KW-0245">EGF-like domain</keyword>
<dbReference type="InterPro" id="IPR018711">
    <property type="entry name" value="NAGPA"/>
</dbReference>
<evidence type="ECO:0000256" key="4">
    <source>
        <dbReference type="ARBA" id="ARBA00022737"/>
    </source>
</evidence>
<keyword evidence="5 6" id="KW-1015">Disulfide bond</keyword>
<dbReference type="Gene3D" id="2.170.300.10">
    <property type="entry name" value="Tie2 ligand-binding domain superfamily"/>
    <property type="match status" value="1"/>
</dbReference>
<dbReference type="AlphaFoldDB" id="A0A2B4ST21"/>
<evidence type="ECO:0000259" key="10">
    <source>
        <dbReference type="PROSITE" id="PS51051"/>
    </source>
</evidence>
<dbReference type="Gene3D" id="2.10.25.10">
    <property type="entry name" value="Laminin"/>
    <property type="match status" value="1"/>
</dbReference>
<evidence type="ECO:0000256" key="8">
    <source>
        <dbReference type="SAM" id="Phobius"/>
    </source>
</evidence>
<name>A0A2B4ST21_STYPI</name>
<feature type="disulfide bond" evidence="6">
    <location>
        <begin position="396"/>
        <end position="405"/>
    </location>
</feature>
<evidence type="ECO:0000256" key="6">
    <source>
        <dbReference type="PROSITE-ProRule" id="PRU00076"/>
    </source>
</evidence>
<evidence type="ECO:0000256" key="1">
    <source>
        <dbReference type="ARBA" id="ARBA00022473"/>
    </source>
</evidence>
<dbReference type="EMBL" id="LSMT01000025">
    <property type="protein sequence ID" value="PFX32249.1"/>
    <property type="molecule type" value="Genomic_DNA"/>
</dbReference>
<keyword evidence="8" id="KW-1133">Transmembrane helix</keyword>
<dbReference type="InterPro" id="IPR000742">
    <property type="entry name" value="EGF"/>
</dbReference>
<keyword evidence="8" id="KW-0812">Transmembrane</keyword>
<sequence length="590" mass="66006">MLDLLEINLQIMRLFVCFSTAFLHILALEHASIEITSDPFPDDVLTPYKDYYKTKRTHRHVRDCQPIFHGNRTHETLKVPSHLKPGQTFVQVKNFYHRYTRLNKERDVVGHVVTLEDPFRTFSVLEPKEVGGCSTYKRATVAESAQQRKCWVATNAGFFRTKDGKCYGNVFSDGRKVQDSGGVQNANFGIRKDGSILVGYLSEDMVDDEENPFVQLVSGVIWILRNGMVYISESKTAECRETEETGSMDLFADVVSARTALGHDREGRVMIVQTDGKTHHRGIDLYSFARLLLKFGLVNAINLDGGGSATMVVNNTLVNYPSDECGHFTCSRKVSTVVCAHEPDCIPKDCSGHGQCVMGECLCDSHWTGDSCDVLKCRQHNCSSNGKCTTEDGCSCFPGWKGENCSEGCPSGLFGLNCSRECQCQNDGTCDPIDGHCTCTPGWTGAFCQQRCFHGSYGQNCLKICKCPHTCDCDPVTGECPSENNLSMLNSTQRWLHCELDSKMKGTSPKETVVQSNNEKGAKMEEEFSKFFLWFVAVISVCAVSLLANLFLIYLACNQATKKGIRFKRNRKHERLHLFNDDDDEDEDYA</sequence>
<feature type="domain" description="EGF-like" evidence="9">
    <location>
        <begin position="373"/>
        <end position="406"/>
    </location>
</feature>
<comment type="caution">
    <text evidence="11">The sequence shown here is derived from an EMBL/GenBank/DDBJ whole genome shotgun (WGS) entry which is preliminary data.</text>
</comment>
<dbReference type="SMART" id="SM00181">
    <property type="entry name" value="EGF"/>
    <property type="match status" value="3"/>
</dbReference>
<organism evidence="11 12">
    <name type="scientific">Stylophora pistillata</name>
    <name type="common">Smooth cauliflower coral</name>
    <dbReference type="NCBI Taxonomy" id="50429"/>
    <lineage>
        <taxon>Eukaryota</taxon>
        <taxon>Metazoa</taxon>
        <taxon>Cnidaria</taxon>
        <taxon>Anthozoa</taxon>
        <taxon>Hexacorallia</taxon>
        <taxon>Scleractinia</taxon>
        <taxon>Astrocoeniina</taxon>
        <taxon>Pocilloporidae</taxon>
        <taxon>Stylophora</taxon>
    </lineage>
</organism>
<keyword evidence="8" id="KW-0472">Membrane</keyword>
<evidence type="ECO:0000313" key="11">
    <source>
        <dbReference type="EMBL" id="PFX32249.1"/>
    </source>
</evidence>
<dbReference type="InterPro" id="IPR001774">
    <property type="entry name" value="DSL"/>
</dbReference>
<evidence type="ECO:0000259" key="9">
    <source>
        <dbReference type="PROSITE" id="PS50026"/>
    </source>
</evidence>
<dbReference type="Pfam" id="PF23106">
    <property type="entry name" value="EGF_Teneurin"/>
    <property type="match status" value="2"/>
</dbReference>
<feature type="domain" description="EGF-like" evidence="9">
    <location>
        <begin position="419"/>
        <end position="449"/>
    </location>
</feature>
<evidence type="ECO:0000256" key="2">
    <source>
        <dbReference type="ARBA" id="ARBA00022536"/>
    </source>
</evidence>
<gene>
    <name evidence="11" type="primary">NAGPA</name>
    <name evidence="11" type="ORF">AWC38_SpisGene2881</name>
</gene>
<feature type="disulfide bond" evidence="7">
    <location>
        <begin position="363"/>
        <end position="372"/>
    </location>
</feature>
<reference evidence="12" key="1">
    <citation type="journal article" date="2017" name="bioRxiv">
        <title>Comparative analysis of the genomes of Stylophora pistillata and Acropora digitifera provides evidence for extensive differences between species of corals.</title>
        <authorList>
            <person name="Voolstra C.R."/>
            <person name="Li Y."/>
            <person name="Liew Y.J."/>
            <person name="Baumgarten S."/>
            <person name="Zoccola D."/>
            <person name="Flot J.-F."/>
            <person name="Tambutte S."/>
            <person name="Allemand D."/>
            <person name="Aranda M."/>
        </authorList>
    </citation>
    <scope>NUCLEOTIDE SEQUENCE [LARGE SCALE GENOMIC DNA]</scope>
</reference>
<accession>A0A2B4ST21</accession>
<dbReference type="PANTHER" id="PTHR40446">
    <property type="entry name" value="N-ACETYLGLUCOSAMINE-1-PHOSPHODIESTER ALPHA-N-ACETYLGLUCOSAMINIDASE"/>
    <property type="match status" value="1"/>
</dbReference>
<feature type="transmembrane region" description="Helical" evidence="8">
    <location>
        <begin position="531"/>
        <end position="557"/>
    </location>
</feature>
<dbReference type="PROSITE" id="PS00022">
    <property type="entry name" value="EGF_1"/>
    <property type="match status" value="2"/>
</dbReference>
<dbReference type="Proteomes" id="UP000225706">
    <property type="component" value="Unassembled WGS sequence"/>
</dbReference>
<evidence type="ECO:0000256" key="3">
    <source>
        <dbReference type="ARBA" id="ARBA00022729"/>
    </source>
</evidence>
<comment type="caution">
    <text evidence="6">Lacks conserved residue(s) required for the propagation of feature annotation.</text>
</comment>
<dbReference type="FunFam" id="2.170.300.10:FF:000041">
    <property type="entry name" value="Tyrosine protein kinase receptor tie-1, putative"/>
    <property type="match status" value="1"/>
</dbReference>
<dbReference type="STRING" id="50429.A0A2B4ST21"/>
<protein>
    <submittedName>
        <fullName evidence="11">N-acetylglucosamine-1-phosphodiester alpha-N-acetylglucosaminidase</fullName>
    </submittedName>
</protein>
<feature type="disulfide bond" evidence="6">
    <location>
        <begin position="439"/>
        <end position="448"/>
    </location>
</feature>
<dbReference type="OrthoDB" id="192253at2759"/>
<evidence type="ECO:0000256" key="7">
    <source>
        <dbReference type="PROSITE-ProRule" id="PRU00377"/>
    </source>
</evidence>
<dbReference type="CDD" id="cd00054">
    <property type="entry name" value="EGF_CA"/>
    <property type="match status" value="1"/>
</dbReference>
<evidence type="ECO:0000313" key="12">
    <source>
        <dbReference type="Proteomes" id="UP000225706"/>
    </source>
</evidence>
<evidence type="ECO:0000256" key="5">
    <source>
        <dbReference type="ARBA" id="ARBA00023157"/>
    </source>
</evidence>
<dbReference type="SUPFAM" id="SSF57196">
    <property type="entry name" value="EGF/Laminin"/>
    <property type="match status" value="1"/>
</dbReference>
<proteinExistence type="predicted"/>
<dbReference type="GO" id="GO:0033299">
    <property type="term" value="P:secretion of lysosomal enzymes"/>
    <property type="evidence" value="ECO:0007669"/>
    <property type="project" value="TreeGrafter"/>
</dbReference>
<dbReference type="GO" id="GO:0016020">
    <property type="term" value="C:membrane"/>
    <property type="evidence" value="ECO:0007669"/>
    <property type="project" value="InterPro"/>
</dbReference>
<feature type="domain" description="DSL" evidence="10">
    <location>
        <begin position="361"/>
        <end position="405"/>
    </location>
</feature>
<keyword evidence="4" id="KW-0677">Repeat</keyword>
<keyword evidence="3" id="KW-0732">Signal</keyword>
<keyword evidence="1" id="KW-0217">Developmental protein</keyword>
<dbReference type="PROSITE" id="PS50026">
    <property type="entry name" value="EGF_3"/>
    <property type="match status" value="2"/>
</dbReference>
<dbReference type="Pfam" id="PF09992">
    <property type="entry name" value="NAGPA"/>
    <property type="match status" value="1"/>
</dbReference>